<comment type="caution">
    <text evidence="1">The sequence shown here is derived from an EMBL/GenBank/DDBJ whole genome shotgun (WGS) entry which is preliminary data.</text>
</comment>
<organism evidence="1 2">
    <name type="scientific">Symbiodinium pilosum</name>
    <name type="common">Dinoflagellate</name>
    <dbReference type="NCBI Taxonomy" id="2952"/>
    <lineage>
        <taxon>Eukaryota</taxon>
        <taxon>Sar</taxon>
        <taxon>Alveolata</taxon>
        <taxon>Dinophyceae</taxon>
        <taxon>Suessiales</taxon>
        <taxon>Symbiodiniaceae</taxon>
        <taxon>Symbiodinium</taxon>
    </lineage>
</organism>
<dbReference type="AlphaFoldDB" id="A0A812WLT4"/>
<gene>
    <name evidence="1" type="ORF">SPIL2461_LOCUS19521</name>
</gene>
<evidence type="ECO:0000313" key="2">
    <source>
        <dbReference type="Proteomes" id="UP000649617"/>
    </source>
</evidence>
<reference evidence="1" key="1">
    <citation type="submission" date="2021-02" db="EMBL/GenBank/DDBJ databases">
        <authorList>
            <person name="Dougan E. K."/>
            <person name="Rhodes N."/>
            <person name="Thang M."/>
            <person name="Chan C."/>
        </authorList>
    </citation>
    <scope>NUCLEOTIDE SEQUENCE</scope>
</reference>
<keyword evidence="2" id="KW-1185">Reference proteome</keyword>
<dbReference type="Proteomes" id="UP000649617">
    <property type="component" value="Unassembled WGS sequence"/>
</dbReference>
<proteinExistence type="predicted"/>
<dbReference type="EMBL" id="CAJNIZ010044625">
    <property type="protein sequence ID" value="CAE7695876.1"/>
    <property type="molecule type" value="Genomic_DNA"/>
</dbReference>
<name>A0A812WLT4_SYMPI</name>
<protein>
    <submittedName>
        <fullName evidence="1">Uncharacterized protein</fullName>
    </submittedName>
</protein>
<evidence type="ECO:0000313" key="1">
    <source>
        <dbReference type="EMBL" id="CAE7695876.1"/>
    </source>
</evidence>
<sequence>MVPMVPVVPVEPVVRVVTSDYWVDQASLKLGQARKVWNDLAFDVGLIQQQIGKIFRRLELLPASGRLQKQYEEVIQQDLQFELFAKRQKLGLKVDMHTMIVPKATVRQAAAIAAKDMEPPPEFKQLGPPASRYEAVKPIETAITRHKAFAQEAKKAAMGQILIEAAMSVPTAKADMGKLLMSAAMRGA</sequence>
<accession>A0A812WLT4</accession>